<protein>
    <recommendedName>
        <fullName evidence="3">Replication protein</fullName>
    </recommendedName>
</protein>
<comment type="caution">
    <text evidence="1">The sequence shown here is derived from an EMBL/GenBank/DDBJ whole genome shotgun (WGS) entry which is preliminary data.</text>
</comment>
<reference evidence="1 2" key="1">
    <citation type="submission" date="2016-07" db="EMBL/GenBank/DDBJ databases">
        <title>Caryophanon tenue genome sequencing.</title>
        <authorList>
            <person name="Verma A."/>
            <person name="Pal Y."/>
            <person name="Krishnamurthi S."/>
        </authorList>
    </citation>
    <scope>NUCLEOTIDE SEQUENCE [LARGE SCALE GENOMIC DNA]</scope>
    <source>
        <strain evidence="1 2">DSM 14152</strain>
    </source>
</reference>
<gene>
    <name evidence="1" type="ORF">A6M13_07430</name>
</gene>
<accession>A0A1C0Y4Z8</accession>
<dbReference type="AlphaFoldDB" id="A0A1C0Y4Z8"/>
<keyword evidence="2" id="KW-1185">Reference proteome</keyword>
<dbReference type="Proteomes" id="UP000093199">
    <property type="component" value="Unassembled WGS sequence"/>
</dbReference>
<evidence type="ECO:0000313" key="1">
    <source>
        <dbReference type="EMBL" id="OCS82258.1"/>
    </source>
</evidence>
<name>A0A1C0Y4Z8_9BACL</name>
<organism evidence="1 2">
    <name type="scientific">Caryophanon tenue</name>
    <dbReference type="NCBI Taxonomy" id="33978"/>
    <lineage>
        <taxon>Bacteria</taxon>
        <taxon>Bacillati</taxon>
        <taxon>Bacillota</taxon>
        <taxon>Bacilli</taxon>
        <taxon>Bacillales</taxon>
        <taxon>Caryophanaceae</taxon>
        <taxon>Caryophanon</taxon>
    </lineage>
</organism>
<proteinExistence type="predicted"/>
<dbReference type="InterPro" id="IPR036388">
    <property type="entry name" value="WH-like_DNA-bd_sf"/>
</dbReference>
<evidence type="ECO:0000313" key="2">
    <source>
        <dbReference type="Proteomes" id="UP000093199"/>
    </source>
</evidence>
<evidence type="ECO:0008006" key="3">
    <source>
        <dbReference type="Google" id="ProtNLM"/>
    </source>
</evidence>
<sequence>MNYTLNSIKINSNWFDDDRRKKSVYSKIGYKGLNLYFQLYKFRLHRQDDEHTFITSIAYLRKETGYTTDEVFDLLKKLKSAKIIKVNNYSRWDYLLDNGQVKDKELLHITALDTFPIEDYKKEDSRFYIYVPLDLFNIYQSKGLNEKYYALYCLIEKWSQNMEGKMYMSIEKMATVLGFDKDYINKMIHEMNRNYLLASRRRKRTDRQGYRFEHYILDSTDKNEVEKFTATHKETMDKFA</sequence>
<dbReference type="EMBL" id="MASJ01000042">
    <property type="protein sequence ID" value="OCS82258.1"/>
    <property type="molecule type" value="Genomic_DNA"/>
</dbReference>
<dbReference type="Gene3D" id="1.10.10.10">
    <property type="entry name" value="Winged helix-like DNA-binding domain superfamily/Winged helix DNA-binding domain"/>
    <property type="match status" value="1"/>
</dbReference>